<sequence length="336" mass="36591">MLNWLKKHFIPHEGNAHRPHILRDESTRRIVALVIALELIVFIIPSLANLGLSGGMAAVLPAVLGELTNQERQTENLPALSMNPELTLAAQMKAEDMASSGYFAHTSPEGKTPWYWIELAGYKYQYAGENLAVNFRDSEDVTVAWLKSPSHKANIVKANYTEIGTGVARGLYKGQQTIFVAQVYANPMPASLSLPKTVAVAPKEETLSGETGVLGLETVAEVAAGETMPAENGEPLLGAQELNAEKEVQGKPSLWQKLVASPRNTLNTLMALVFVIIALALFLYIIIKMRDHHKDLLGNGFAVLAIIGALVVANYYLSFGGMVITESYDYSLEDTL</sequence>
<gene>
    <name evidence="3" type="ORF">UY01_C0015G0012</name>
</gene>
<feature type="transmembrane region" description="Helical" evidence="1">
    <location>
        <begin position="296"/>
        <end position="317"/>
    </location>
</feature>
<keyword evidence="1" id="KW-1133">Transmembrane helix</keyword>
<dbReference type="CDD" id="cd05379">
    <property type="entry name" value="CAP_bacterial"/>
    <property type="match status" value="1"/>
</dbReference>
<keyword evidence="1" id="KW-0812">Transmembrane</keyword>
<dbReference type="AlphaFoldDB" id="A0A0G1VZ50"/>
<dbReference type="Gene3D" id="3.40.33.10">
    <property type="entry name" value="CAP"/>
    <property type="match status" value="1"/>
</dbReference>
<keyword evidence="1" id="KW-0472">Membrane</keyword>
<feature type="transmembrane region" description="Helical" evidence="1">
    <location>
        <begin position="266"/>
        <end position="287"/>
    </location>
</feature>
<dbReference type="Proteomes" id="UP000034879">
    <property type="component" value="Unassembled WGS sequence"/>
</dbReference>
<dbReference type="PANTHER" id="PTHR31157:SF1">
    <property type="entry name" value="SCP DOMAIN-CONTAINING PROTEIN"/>
    <property type="match status" value="1"/>
</dbReference>
<dbReference type="PANTHER" id="PTHR31157">
    <property type="entry name" value="SCP DOMAIN-CONTAINING PROTEIN"/>
    <property type="match status" value="1"/>
</dbReference>
<accession>A0A0G1VZ50</accession>
<dbReference type="Pfam" id="PF00188">
    <property type="entry name" value="CAP"/>
    <property type="match status" value="1"/>
</dbReference>
<dbReference type="InterPro" id="IPR035940">
    <property type="entry name" value="CAP_sf"/>
</dbReference>
<evidence type="ECO:0000313" key="3">
    <source>
        <dbReference type="EMBL" id="KKU75365.1"/>
    </source>
</evidence>
<proteinExistence type="predicted"/>
<comment type="caution">
    <text evidence="3">The sequence shown here is derived from an EMBL/GenBank/DDBJ whole genome shotgun (WGS) entry which is preliminary data.</text>
</comment>
<evidence type="ECO:0000259" key="2">
    <source>
        <dbReference type="Pfam" id="PF00188"/>
    </source>
</evidence>
<evidence type="ECO:0000256" key="1">
    <source>
        <dbReference type="SAM" id="Phobius"/>
    </source>
</evidence>
<organism evidence="3 4">
    <name type="scientific">Candidatus Nomurabacteria bacterium GW2011_GWB1_47_6</name>
    <dbReference type="NCBI Taxonomy" id="1618749"/>
    <lineage>
        <taxon>Bacteria</taxon>
        <taxon>Candidatus Nomuraibacteriota</taxon>
    </lineage>
</organism>
<reference evidence="3 4" key="1">
    <citation type="journal article" date="2015" name="Nature">
        <title>rRNA introns, odd ribosomes, and small enigmatic genomes across a large radiation of phyla.</title>
        <authorList>
            <person name="Brown C.T."/>
            <person name="Hug L.A."/>
            <person name="Thomas B.C."/>
            <person name="Sharon I."/>
            <person name="Castelle C.J."/>
            <person name="Singh A."/>
            <person name="Wilkins M.J."/>
            <person name="Williams K.H."/>
            <person name="Banfield J.F."/>
        </authorList>
    </citation>
    <scope>NUCLEOTIDE SEQUENCE [LARGE SCALE GENOMIC DNA]</scope>
</reference>
<dbReference type="EMBL" id="LCOJ01000015">
    <property type="protein sequence ID" value="KKU75365.1"/>
    <property type="molecule type" value="Genomic_DNA"/>
</dbReference>
<name>A0A0G1VZ50_9BACT</name>
<dbReference type="SUPFAM" id="SSF55797">
    <property type="entry name" value="PR-1-like"/>
    <property type="match status" value="1"/>
</dbReference>
<protein>
    <submittedName>
        <fullName evidence="3">Allergen V5/Tpx-1 family protein</fullName>
    </submittedName>
</protein>
<feature type="transmembrane region" description="Helical" evidence="1">
    <location>
        <begin position="30"/>
        <end position="52"/>
    </location>
</feature>
<feature type="domain" description="SCP" evidence="2">
    <location>
        <begin position="67"/>
        <end position="180"/>
    </location>
</feature>
<dbReference type="InterPro" id="IPR014044">
    <property type="entry name" value="CAP_dom"/>
</dbReference>
<evidence type="ECO:0000313" key="4">
    <source>
        <dbReference type="Proteomes" id="UP000034879"/>
    </source>
</evidence>